<comment type="similarity">
    <text evidence="3">Belongs to the GlpE family.</text>
</comment>
<comment type="catalytic activity">
    <reaction evidence="3">
        <text>thiosulfate + [thioredoxin]-dithiol = [thioredoxin]-disulfide + hydrogen sulfide + sulfite + 2 H(+)</text>
        <dbReference type="Rhea" id="RHEA:83859"/>
        <dbReference type="Rhea" id="RHEA-COMP:10698"/>
        <dbReference type="Rhea" id="RHEA-COMP:10700"/>
        <dbReference type="ChEBI" id="CHEBI:15378"/>
        <dbReference type="ChEBI" id="CHEBI:17359"/>
        <dbReference type="ChEBI" id="CHEBI:29919"/>
        <dbReference type="ChEBI" id="CHEBI:29950"/>
        <dbReference type="ChEBI" id="CHEBI:33542"/>
        <dbReference type="ChEBI" id="CHEBI:50058"/>
    </reaction>
</comment>
<evidence type="ECO:0000313" key="5">
    <source>
        <dbReference type="EMBL" id="CAH1602421.1"/>
    </source>
</evidence>
<dbReference type="InterPro" id="IPR050229">
    <property type="entry name" value="GlpE_sulfurtransferase"/>
</dbReference>
<evidence type="ECO:0000256" key="3">
    <source>
        <dbReference type="HAMAP-Rule" id="MF_01009"/>
    </source>
</evidence>
<evidence type="ECO:0000313" key="6">
    <source>
        <dbReference type="Proteomes" id="UP001295462"/>
    </source>
</evidence>
<dbReference type="GO" id="GO:0005737">
    <property type="term" value="C:cytoplasm"/>
    <property type="evidence" value="ECO:0007669"/>
    <property type="project" value="UniProtKB-SubCell"/>
</dbReference>
<feature type="active site" description="Cysteine persulfide intermediate" evidence="3">
    <location>
        <position position="95"/>
    </location>
</feature>
<organism evidence="5 6">
    <name type="scientific">Vibrio jasicida</name>
    <dbReference type="NCBI Taxonomy" id="766224"/>
    <lineage>
        <taxon>Bacteria</taxon>
        <taxon>Pseudomonadati</taxon>
        <taxon>Pseudomonadota</taxon>
        <taxon>Gammaproteobacteria</taxon>
        <taxon>Vibrionales</taxon>
        <taxon>Vibrionaceae</taxon>
        <taxon>Vibrio</taxon>
    </lineage>
</organism>
<dbReference type="InterPro" id="IPR036873">
    <property type="entry name" value="Rhodanese-like_dom_sf"/>
</dbReference>
<comment type="subcellular location">
    <subcellularLocation>
        <location evidence="3">Cytoplasm</location>
    </subcellularLocation>
</comment>
<sequence length="136" mass="15484">MASLYASDFKRLNFSAMRLLGYINKTMRKQMDQFQHIDVQGAQTLLEQSEARLVDIRDPQSFAVAHAELAFHLTNDSIVSFMDEVEFEQPILVMCYHGISSQGAAQYLVNQGFEQVYSVDGGFEAWQRAELPIVRS</sequence>
<comment type="catalytic activity">
    <reaction evidence="3">
        <text>thiosulfate + hydrogen cyanide = thiocyanate + sulfite + 2 H(+)</text>
        <dbReference type="Rhea" id="RHEA:16881"/>
        <dbReference type="ChEBI" id="CHEBI:15378"/>
        <dbReference type="ChEBI" id="CHEBI:17359"/>
        <dbReference type="ChEBI" id="CHEBI:18022"/>
        <dbReference type="ChEBI" id="CHEBI:18407"/>
        <dbReference type="ChEBI" id="CHEBI:33542"/>
        <dbReference type="EC" id="2.8.1.1"/>
    </reaction>
</comment>
<dbReference type="SUPFAM" id="SSF52821">
    <property type="entry name" value="Rhodanese/Cell cycle control phosphatase"/>
    <property type="match status" value="1"/>
</dbReference>
<dbReference type="Gene3D" id="3.40.250.10">
    <property type="entry name" value="Rhodanese-like domain"/>
    <property type="match status" value="1"/>
</dbReference>
<dbReference type="InterPro" id="IPR023695">
    <property type="entry name" value="Thiosulf_sulfurTrfase"/>
</dbReference>
<dbReference type="GO" id="GO:0004792">
    <property type="term" value="F:thiosulfate-cyanide sulfurtransferase activity"/>
    <property type="evidence" value="ECO:0007669"/>
    <property type="project" value="UniProtKB-UniRule"/>
</dbReference>
<dbReference type="EC" id="2.8.1.1" evidence="3"/>
<comment type="caution">
    <text evidence="5">The sequence shown here is derived from an EMBL/GenBank/DDBJ whole genome shotgun (WGS) entry which is preliminary data.</text>
</comment>
<protein>
    <recommendedName>
        <fullName evidence="3">Thiosulfate sulfurtransferase GlpE</fullName>
        <ecNumber evidence="3">2.8.1.1</ecNumber>
    </recommendedName>
</protein>
<dbReference type="Pfam" id="PF00581">
    <property type="entry name" value="Rhodanese"/>
    <property type="match status" value="1"/>
</dbReference>
<reference evidence="5" key="1">
    <citation type="submission" date="2022-01" db="EMBL/GenBank/DDBJ databases">
        <authorList>
            <person name="Lagorce A."/>
        </authorList>
    </citation>
    <scope>NUCLEOTIDE SEQUENCE</scope>
    <source>
        <strain evidence="5">Th15_F1_A12</strain>
    </source>
</reference>
<dbReference type="InterPro" id="IPR001763">
    <property type="entry name" value="Rhodanese-like_dom"/>
</dbReference>
<proteinExistence type="inferred from homology"/>
<comment type="function">
    <text evidence="3">Transferase that catalyzes the transfer of sulfur from thiosulfate to thiophilic acceptors such as cyanide or dithiols. May function in a CysM-independent thiosulfate assimilation pathway by catalyzing the conversion of thiosulfate to sulfite, which can then be used for L-cysteine biosynthesis.</text>
</comment>
<evidence type="ECO:0000256" key="2">
    <source>
        <dbReference type="ARBA" id="ARBA00022679"/>
    </source>
</evidence>
<dbReference type="PROSITE" id="PS50206">
    <property type="entry name" value="RHODANESE_3"/>
    <property type="match status" value="1"/>
</dbReference>
<keyword evidence="1 3" id="KW-0963">Cytoplasm</keyword>
<name>A0AAU9QWJ5_9VIBR</name>
<dbReference type="AlphaFoldDB" id="A0AAU9QWJ5"/>
<evidence type="ECO:0000256" key="1">
    <source>
        <dbReference type="ARBA" id="ARBA00022490"/>
    </source>
</evidence>
<gene>
    <name evidence="3" type="primary">glpE</name>
    <name evidence="5" type="ORF">THF1A12_580008</name>
</gene>
<dbReference type="EMBL" id="CAKMUD010000114">
    <property type="protein sequence ID" value="CAH1602421.1"/>
    <property type="molecule type" value="Genomic_DNA"/>
</dbReference>
<dbReference type="CDD" id="cd01444">
    <property type="entry name" value="GlpE_ST"/>
    <property type="match status" value="1"/>
</dbReference>
<dbReference type="HAMAP" id="MF_01009">
    <property type="entry name" value="Thiosulf_sulfurtr"/>
    <property type="match status" value="1"/>
</dbReference>
<dbReference type="PANTHER" id="PTHR43031:SF6">
    <property type="entry name" value="THIOSULFATE SULFURTRANSFERASE GLPE"/>
    <property type="match status" value="1"/>
</dbReference>
<dbReference type="Proteomes" id="UP001295462">
    <property type="component" value="Unassembled WGS sequence"/>
</dbReference>
<dbReference type="NCBIfam" id="NF001195">
    <property type="entry name" value="PRK00162.1"/>
    <property type="match status" value="1"/>
</dbReference>
<accession>A0AAU9QWJ5</accession>
<dbReference type="SMART" id="SM00450">
    <property type="entry name" value="RHOD"/>
    <property type="match status" value="1"/>
</dbReference>
<evidence type="ECO:0000259" key="4">
    <source>
        <dbReference type="PROSITE" id="PS50206"/>
    </source>
</evidence>
<dbReference type="PANTHER" id="PTHR43031">
    <property type="entry name" value="FAD-DEPENDENT OXIDOREDUCTASE"/>
    <property type="match status" value="1"/>
</dbReference>
<feature type="domain" description="Rhodanese" evidence="4">
    <location>
        <begin position="47"/>
        <end position="135"/>
    </location>
</feature>
<keyword evidence="2 3" id="KW-0808">Transferase</keyword>